<dbReference type="Proteomes" id="UP000821865">
    <property type="component" value="Chromosome 2"/>
</dbReference>
<keyword evidence="2" id="KW-1185">Reference proteome</keyword>
<dbReference type="EMBL" id="CM023471">
    <property type="protein sequence ID" value="KAH7966328.1"/>
    <property type="molecule type" value="Genomic_DNA"/>
</dbReference>
<protein>
    <submittedName>
        <fullName evidence="1">Uncharacterized protein</fullName>
    </submittedName>
</protein>
<evidence type="ECO:0000313" key="2">
    <source>
        <dbReference type="Proteomes" id="UP000821865"/>
    </source>
</evidence>
<sequence length="257" mass="27680">MRRVGDSGYPLEPWLKTLVPGHPPTQTAEGKYNTAHAAMRSVVERCIGLLMSRFCCLPLYRTLLYKPERAANIFAACGVLHNLRMSEGYVEDDDESDDDSSSSSSGVKANLVCWSRSLQERTPSGSVGAELCSEFGAEAGDVPPSELIFVRARYPNERPLVQSKRAAWSLNTTVERNEDPASSTNVCAPSVHASSANPGASQACAAIANHLRTIRPGRVYEVAAEEIENGENEAISKAAASFAREGKAASVHVLRGE</sequence>
<reference evidence="1" key="1">
    <citation type="submission" date="2020-05" db="EMBL/GenBank/DDBJ databases">
        <title>Large-scale comparative analyses of tick genomes elucidate their genetic diversity and vector capacities.</title>
        <authorList>
            <person name="Jia N."/>
            <person name="Wang J."/>
            <person name="Shi W."/>
            <person name="Du L."/>
            <person name="Sun Y."/>
            <person name="Zhan W."/>
            <person name="Jiang J."/>
            <person name="Wang Q."/>
            <person name="Zhang B."/>
            <person name="Ji P."/>
            <person name="Sakyi L.B."/>
            <person name="Cui X."/>
            <person name="Yuan T."/>
            <person name="Jiang B."/>
            <person name="Yang W."/>
            <person name="Lam T.T.-Y."/>
            <person name="Chang Q."/>
            <person name="Ding S."/>
            <person name="Wang X."/>
            <person name="Zhu J."/>
            <person name="Ruan X."/>
            <person name="Zhao L."/>
            <person name="Wei J."/>
            <person name="Que T."/>
            <person name="Du C."/>
            <person name="Cheng J."/>
            <person name="Dai P."/>
            <person name="Han X."/>
            <person name="Huang E."/>
            <person name="Gao Y."/>
            <person name="Liu J."/>
            <person name="Shao H."/>
            <person name="Ye R."/>
            <person name="Li L."/>
            <person name="Wei W."/>
            <person name="Wang X."/>
            <person name="Wang C."/>
            <person name="Yang T."/>
            <person name="Huo Q."/>
            <person name="Li W."/>
            <person name="Guo W."/>
            <person name="Chen H."/>
            <person name="Zhou L."/>
            <person name="Ni X."/>
            <person name="Tian J."/>
            <person name="Zhou Y."/>
            <person name="Sheng Y."/>
            <person name="Liu T."/>
            <person name="Pan Y."/>
            <person name="Xia L."/>
            <person name="Li J."/>
            <person name="Zhao F."/>
            <person name="Cao W."/>
        </authorList>
    </citation>
    <scope>NUCLEOTIDE SEQUENCE</scope>
    <source>
        <strain evidence="1">Dsil-2018</strain>
    </source>
</reference>
<gene>
    <name evidence="1" type="ORF">HPB49_015294</name>
</gene>
<evidence type="ECO:0000313" key="1">
    <source>
        <dbReference type="EMBL" id="KAH7966328.1"/>
    </source>
</evidence>
<proteinExistence type="predicted"/>
<accession>A0ACB8DE92</accession>
<organism evidence="1 2">
    <name type="scientific">Dermacentor silvarum</name>
    <name type="common">Tick</name>
    <dbReference type="NCBI Taxonomy" id="543639"/>
    <lineage>
        <taxon>Eukaryota</taxon>
        <taxon>Metazoa</taxon>
        <taxon>Ecdysozoa</taxon>
        <taxon>Arthropoda</taxon>
        <taxon>Chelicerata</taxon>
        <taxon>Arachnida</taxon>
        <taxon>Acari</taxon>
        <taxon>Parasitiformes</taxon>
        <taxon>Ixodida</taxon>
        <taxon>Ixodoidea</taxon>
        <taxon>Ixodidae</taxon>
        <taxon>Rhipicephalinae</taxon>
        <taxon>Dermacentor</taxon>
    </lineage>
</organism>
<comment type="caution">
    <text evidence="1">The sequence shown here is derived from an EMBL/GenBank/DDBJ whole genome shotgun (WGS) entry which is preliminary data.</text>
</comment>
<name>A0ACB8DE92_DERSI</name>